<dbReference type="EMBL" id="BLAD01000038">
    <property type="protein sequence ID" value="GER98888.1"/>
    <property type="molecule type" value="Genomic_DNA"/>
</dbReference>
<dbReference type="OrthoDB" id="9797687at2"/>
<dbReference type="InterPro" id="IPR002177">
    <property type="entry name" value="DPS_DNA-bd"/>
</dbReference>
<evidence type="ECO:0000313" key="5">
    <source>
        <dbReference type="Proteomes" id="UP000334990"/>
    </source>
</evidence>
<dbReference type="Pfam" id="PF00210">
    <property type="entry name" value="Ferritin"/>
    <property type="match status" value="1"/>
</dbReference>
<dbReference type="PRINTS" id="PR01346">
    <property type="entry name" value="HELNAPAPROT"/>
</dbReference>
<accession>A0A5M3VRR0</accession>
<name>A0A5M3VRR0_9ACTN</name>
<comment type="similarity">
    <text evidence="1 2">Belongs to the Dps family.</text>
</comment>
<dbReference type="Gene3D" id="1.20.1260.10">
    <property type="match status" value="1"/>
</dbReference>
<dbReference type="Proteomes" id="UP000334990">
    <property type="component" value="Unassembled WGS sequence"/>
</dbReference>
<protein>
    <submittedName>
        <fullName evidence="4">DNA starvation/stationary phase protection protein</fullName>
    </submittedName>
</protein>
<dbReference type="SUPFAM" id="SSF47240">
    <property type="entry name" value="Ferritin-like"/>
    <property type="match status" value="1"/>
</dbReference>
<dbReference type="AlphaFoldDB" id="A0A5M3VRR0"/>
<evidence type="ECO:0000256" key="1">
    <source>
        <dbReference type="ARBA" id="ARBA00009497"/>
    </source>
</evidence>
<organism evidence="4 5">
    <name type="scientific">Acrocarpospora corrugata</name>
    <dbReference type="NCBI Taxonomy" id="35763"/>
    <lineage>
        <taxon>Bacteria</taxon>
        <taxon>Bacillati</taxon>
        <taxon>Actinomycetota</taxon>
        <taxon>Actinomycetes</taxon>
        <taxon>Streptosporangiales</taxon>
        <taxon>Streptosporangiaceae</taxon>
        <taxon>Acrocarpospora</taxon>
    </lineage>
</organism>
<dbReference type="PANTHER" id="PTHR42932">
    <property type="entry name" value="GENERAL STRESS PROTEIN 20U"/>
    <property type="match status" value="1"/>
</dbReference>
<dbReference type="PIRSF" id="PIRSF005900">
    <property type="entry name" value="Dps"/>
    <property type="match status" value="1"/>
</dbReference>
<dbReference type="PANTHER" id="PTHR42932:SF2">
    <property type="entry name" value="DNA PROTECTION DURING STARVATION PROTEIN 1"/>
    <property type="match status" value="1"/>
</dbReference>
<dbReference type="CDD" id="cd01043">
    <property type="entry name" value="DPS"/>
    <property type="match status" value="1"/>
</dbReference>
<evidence type="ECO:0000313" key="4">
    <source>
        <dbReference type="EMBL" id="GER98888.1"/>
    </source>
</evidence>
<reference evidence="4 5" key="1">
    <citation type="submission" date="2019-10" db="EMBL/GenBank/DDBJ databases">
        <title>Whole genome shotgun sequence of Acrocarpospora corrugata NBRC 13972.</title>
        <authorList>
            <person name="Ichikawa N."/>
            <person name="Kimura A."/>
            <person name="Kitahashi Y."/>
            <person name="Komaki H."/>
            <person name="Oguchi A."/>
        </authorList>
    </citation>
    <scope>NUCLEOTIDE SEQUENCE [LARGE SCALE GENOMIC DNA]</scope>
    <source>
        <strain evidence="4 5">NBRC 13972</strain>
    </source>
</reference>
<dbReference type="InterPro" id="IPR009078">
    <property type="entry name" value="Ferritin-like_SF"/>
</dbReference>
<dbReference type="InterPro" id="IPR008331">
    <property type="entry name" value="Ferritin_DPS_dom"/>
</dbReference>
<comment type="caution">
    <text evidence="4">The sequence shown here is derived from an EMBL/GenBank/DDBJ whole genome shotgun (WGS) entry which is preliminary data.</text>
</comment>
<evidence type="ECO:0000256" key="2">
    <source>
        <dbReference type="RuleBase" id="RU003875"/>
    </source>
</evidence>
<feature type="domain" description="Ferritin/DPS" evidence="3">
    <location>
        <begin position="19"/>
        <end position="156"/>
    </location>
</feature>
<gene>
    <name evidence="4" type="ORF">Acor_09520</name>
</gene>
<dbReference type="RefSeq" id="WP_155335327.1">
    <property type="nucleotide sequence ID" value="NZ_BAAABN010000042.1"/>
</dbReference>
<proteinExistence type="inferred from homology"/>
<sequence length="156" mass="17196">MAPITSLLTAENKKITGTALQGALVDLLDLALVGKQAHWNLTGRFFRTIHLQLDDIVSMARKKADAVAERAVAIGVNPDGRAQTVANDSHVPHLEAGPIEDGKAIAAMTDILESIIRRMRERIEATERPDPVSQDLIIGLTRDLEKHHWMIQAQLR</sequence>
<evidence type="ECO:0000259" key="3">
    <source>
        <dbReference type="Pfam" id="PF00210"/>
    </source>
</evidence>
<keyword evidence="5" id="KW-1185">Reference proteome</keyword>
<dbReference type="InterPro" id="IPR012347">
    <property type="entry name" value="Ferritin-like"/>
</dbReference>
<dbReference type="GO" id="GO:0008199">
    <property type="term" value="F:ferric iron binding"/>
    <property type="evidence" value="ECO:0007669"/>
    <property type="project" value="InterPro"/>
</dbReference>